<dbReference type="EMBL" id="KZ819688">
    <property type="protein sequence ID" value="PWN54339.1"/>
    <property type="molecule type" value="Genomic_DNA"/>
</dbReference>
<gene>
    <name evidence="1" type="ORF">IE53DRAFT_293431</name>
</gene>
<evidence type="ECO:0000313" key="1">
    <source>
        <dbReference type="EMBL" id="PWN54339.1"/>
    </source>
</evidence>
<keyword evidence="2" id="KW-1185">Reference proteome</keyword>
<feature type="non-terminal residue" evidence="1">
    <location>
        <position position="1"/>
    </location>
</feature>
<protein>
    <submittedName>
        <fullName evidence="1">Uncharacterized protein</fullName>
    </submittedName>
</protein>
<sequence length="391" mass="40927">VATPSSTNAQPVDAAEAARLKREARKAKILGRGTDRLARITNTGRGAQGSAWLDTSVTLPSVSAPAPPISTSPNPASSQTDKGSASAQLPGEDADPLEVDISSLPKTSVARQAGDQQQPGFQQMPQNPMEALMTLMGGAGAGAGQGGSGGFGGGGPEGDMAGLQAQIAAMMQGMGGGQTGDPNQPGGGPFGQQMTPAPIKVKSLYERAFDLLQAGLVAGLAIWAAYSSMMVFNSRPISDALNGEKPFGFADVTINSFSSSDSPLLRWARLAYQSPSQVEWERVQQASSLSSPSSFFSFFNSLPLFWVFITLEIVLQSARIVLFESRAPPPPSFVQMIASQLPIRNLALYIRTGSKYLSLASALVNDVALMVFCIGMTILYCDYRVGGAEAL</sequence>
<evidence type="ECO:0000313" key="2">
    <source>
        <dbReference type="Proteomes" id="UP000245626"/>
    </source>
</evidence>
<proteinExistence type="predicted"/>
<accession>A0ACD0P8Q5</accession>
<feature type="non-terminal residue" evidence="1">
    <location>
        <position position="391"/>
    </location>
</feature>
<reference evidence="1 2" key="1">
    <citation type="journal article" date="2018" name="Mol. Biol. Evol.">
        <title>Broad Genomic Sampling Reveals a Smut Pathogenic Ancestry of the Fungal Clade Ustilaginomycotina.</title>
        <authorList>
            <person name="Kijpornyongpan T."/>
            <person name="Mondo S.J."/>
            <person name="Barry K."/>
            <person name="Sandor L."/>
            <person name="Lee J."/>
            <person name="Lipzen A."/>
            <person name="Pangilinan J."/>
            <person name="LaButti K."/>
            <person name="Hainaut M."/>
            <person name="Henrissat B."/>
            <person name="Grigoriev I.V."/>
            <person name="Spatafora J.W."/>
            <person name="Aime M.C."/>
        </authorList>
    </citation>
    <scope>NUCLEOTIDE SEQUENCE [LARGE SCALE GENOMIC DNA]</scope>
    <source>
        <strain evidence="1 2">SA 807</strain>
    </source>
</reference>
<name>A0ACD0P8Q5_9BASI</name>
<organism evidence="1 2">
    <name type="scientific">Violaceomyces palustris</name>
    <dbReference type="NCBI Taxonomy" id="1673888"/>
    <lineage>
        <taxon>Eukaryota</taxon>
        <taxon>Fungi</taxon>
        <taxon>Dikarya</taxon>
        <taxon>Basidiomycota</taxon>
        <taxon>Ustilaginomycotina</taxon>
        <taxon>Ustilaginomycetes</taxon>
        <taxon>Violaceomycetales</taxon>
        <taxon>Violaceomycetaceae</taxon>
        <taxon>Violaceomyces</taxon>
    </lineage>
</organism>
<dbReference type="Proteomes" id="UP000245626">
    <property type="component" value="Unassembled WGS sequence"/>
</dbReference>